<proteinExistence type="predicted"/>
<dbReference type="Gene3D" id="1.10.1170.10">
    <property type="entry name" value="Inhibitor Of Apoptosis Protein (2mihbC-IAP-1), Chain A"/>
    <property type="match status" value="1"/>
</dbReference>
<protein>
    <submittedName>
        <fullName evidence="1">Uncharacterized protein</fullName>
    </submittedName>
</protein>
<gene>
    <name evidence="1" type="ORF">MGAL_10B010809</name>
</gene>
<dbReference type="EMBL" id="UYJE01010168">
    <property type="protein sequence ID" value="VDI80383.1"/>
    <property type="molecule type" value="Genomic_DNA"/>
</dbReference>
<name>A0A8B6HJB9_MYTGA</name>
<dbReference type="GO" id="GO:0005737">
    <property type="term" value="C:cytoplasm"/>
    <property type="evidence" value="ECO:0007669"/>
    <property type="project" value="TreeGrafter"/>
</dbReference>
<dbReference type="PANTHER" id="PTHR10044:SF139">
    <property type="entry name" value="DEATH-ASSOCIATED INHIBITOR OF APOPTOSIS 2"/>
    <property type="match status" value="1"/>
</dbReference>
<sequence>MADANMLESTQTILSFSKRSDAPPSTAISVSTGFTYTGKDGIVECQSCKIKVNLEGKDIISLADAHGNYCRIKSNLKDESEIPAQNIASNVEERTDNKNNNVSASTLNDNANIDRQTTAEQTVQERSGHYCVETTPVDTTSIAQSFMIPQPTNVELEPEVPQSIVQRNERICSDLSIYSNYQSIKSAPCCYCPCRLCRYNNTLPIFCSRNKTCMYGFPKMNVRTLMLSLRERVSNGPLHPEFSTLESRKRNLNGNIDSYSCVAEAGFFADSSCGKERICCFYCDGNLRNHLLTYNPWREHTRWFP</sequence>
<evidence type="ECO:0000313" key="1">
    <source>
        <dbReference type="EMBL" id="VDI80383.1"/>
    </source>
</evidence>
<dbReference type="InterPro" id="IPR001370">
    <property type="entry name" value="BIR_rpt"/>
</dbReference>
<reference evidence="1" key="1">
    <citation type="submission" date="2018-11" db="EMBL/GenBank/DDBJ databases">
        <authorList>
            <person name="Alioto T."/>
            <person name="Alioto T."/>
        </authorList>
    </citation>
    <scope>NUCLEOTIDE SEQUENCE</scope>
</reference>
<dbReference type="OrthoDB" id="6105293at2759"/>
<dbReference type="Pfam" id="PF00653">
    <property type="entry name" value="BIR"/>
    <property type="match status" value="1"/>
</dbReference>
<organism evidence="1 2">
    <name type="scientific">Mytilus galloprovincialis</name>
    <name type="common">Mediterranean mussel</name>
    <dbReference type="NCBI Taxonomy" id="29158"/>
    <lineage>
        <taxon>Eukaryota</taxon>
        <taxon>Metazoa</taxon>
        <taxon>Spiralia</taxon>
        <taxon>Lophotrochozoa</taxon>
        <taxon>Mollusca</taxon>
        <taxon>Bivalvia</taxon>
        <taxon>Autobranchia</taxon>
        <taxon>Pteriomorphia</taxon>
        <taxon>Mytilida</taxon>
        <taxon>Mytiloidea</taxon>
        <taxon>Mytilidae</taxon>
        <taxon>Mytilinae</taxon>
        <taxon>Mytilus</taxon>
    </lineage>
</organism>
<comment type="caution">
    <text evidence="1">The sequence shown here is derived from an EMBL/GenBank/DDBJ whole genome shotgun (WGS) entry which is preliminary data.</text>
</comment>
<dbReference type="SUPFAM" id="SSF57924">
    <property type="entry name" value="Inhibitor of apoptosis (IAP) repeat"/>
    <property type="match status" value="1"/>
</dbReference>
<evidence type="ECO:0000313" key="2">
    <source>
        <dbReference type="Proteomes" id="UP000596742"/>
    </source>
</evidence>
<dbReference type="InterPro" id="IPR050784">
    <property type="entry name" value="IAP"/>
</dbReference>
<keyword evidence="2" id="KW-1185">Reference proteome</keyword>
<dbReference type="GO" id="GO:0005634">
    <property type="term" value="C:nucleus"/>
    <property type="evidence" value="ECO:0007669"/>
    <property type="project" value="TreeGrafter"/>
</dbReference>
<dbReference type="GO" id="GO:0051726">
    <property type="term" value="P:regulation of cell cycle"/>
    <property type="evidence" value="ECO:0007669"/>
    <property type="project" value="TreeGrafter"/>
</dbReference>
<accession>A0A8B6HJB9</accession>
<feature type="non-terminal residue" evidence="1">
    <location>
        <position position="1"/>
    </location>
</feature>
<dbReference type="AlphaFoldDB" id="A0A8B6HJB9"/>
<dbReference type="PROSITE" id="PS50143">
    <property type="entry name" value="BIR_REPEAT_2"/>
    <property type="match status" value="1"/>
</dbReference>
<dbReference type="Proteomes" id="UP000596742">
    <property type="component" value="Unassembled WGS sequence"/>
</dbReference>
<dbReference type="PANTHER" id="PTHR10044">
    <property type="entry name" value="INHIBITOR OF APOPTOSIS"/>
    <property type="match status" value="1"/>
</dbReference>